<evidence type="ECO:0000313" key="2">
    <source>
        <dbReference type="EMBL" id="GAA0493600.1"/>
    </source>
</evidence>
<sequence>MARGTKPMKRTRMRRGRPKPRAGHDPKMRKACEGQRCWLILPGVKCAGRDTVVPCHANWGEFGKGMGLKAPDKFTVPGCASCHRELDQGKRFTKQEKWEFWTTAYRAWSAYRDLKITSAEADEFEDVPV</sequence>
<gene>
    <name evidence="2" type="ORF">GCM10009097_06820</name>
</gene>
<evidence type="ECO:0000256" key="1">
    <source>
        <dbReference type="SAM" id="MobiDB-lite"/>
    </source>
</evidence>
<organism evidence="2 3">
    <name type="scientific">Pigmentiphaga daeguensis</name>
    <dbReference type="NCBI Taxonomy" id="414049"/>
    <lineage>
        <taxon>Bacteria</taxon>
        <taxon>Pseudomonadati</taxon>
        <taxon>Pseudomonadota</taxon>
        <taxon>Betaproteobacteria</taxon>
        <taxon>Burkholderiales</taxon>
        <taxon>Alcaligenaceae</taxon>
        <taxon>Pigmentiphaga</taxon>
    </lineage>
</organism>
<evidence type="ECO:0000313" key="3">
    <source>
        <dbReference type="Proteomes" id="UP001501706"/>
    </source>
</evidence>
<comment type="caution">
    <text evidence="2">The sequence shown here is derived from an EMBL/GenBank/DDBJ whole genome shotgun (WGS) entry which is preliminary data.</text>
</comment>
<dbReference type="InterPro" id="IPR010774">
    <property type="entry name" value="YbcO"/>
</dbReference>
<proteinExistence type="predicted"/>
<dbReference type="Proteomes" id="UP001501706">
    <property type="component" value="Unassembled WGS sequence"/>
</dbReference>
<dbReference type="RefSeq" id="WP_343927143.1">
    <property type="nucleotide sequence ID" value="NZ_BAAAEN010000002.1"/>
</dbReference>
<name>A0ABN1BAA4_9BURK</name>
<keyword evidence="3" id="KW-1185">Reference proteome</keyword>
<feature type="compositionally biased region" description="Basic residues" evidence="1">
    <location>
        <begin position="1"/>
        <end position="21"/>
    </location>
</feature>
<protein>
    <submittedName>
        <fullName evidence="2">DUF1364 family protein</fullName>
    </submittedName>
</protein>
<feature type="region of interest" description="Disordered" evidence="1">
    <location>
        <begin position="1"/>
        <end position="27"/>
    </location>
</feature>
<accession>A0ABN1BAA4</accession>
<dbReference type="EMBL" id="BAAAEN010000002">
    <property type="protein sequence ID" value="GAA0493600.1"/>
    <property type="molecule type" value="Genomic_DNA"/>
</dbReference>
<reference evidence="2 3" key="1">
    <citation type="journal article" date="2019" name="Int. J. Syst. Evol. Microbiol.">
        <title>The Global Catalogue of Microorganisms (GCM) 10K type strain sequencing project: providing services to taxonomists for standard genome sequencing and annotation.</title>
        <authorList>
            <consortium name="The Broad Institute Genomics Platform"/>
            <consortium name="The Broad Institute Genome Sequencing Center for Infectious Disease"/>
            <person name="Wu L."/>
            <person name="Ma J."/>
        </authorList>
    </citation>
    <scope>NUCLEOTIDE SEQUENCE [LARGE SCALE GENOMIC DNA]</scope>
    <source>
        <strain evidence="2 3">JCM 14330</strain>
    </source>
</reference>
<dbReference type="Pfam" id="PF07102">
    <property type="entry name" value="YbcO"/>
    <property type="match status" value="1"/>
</dbReference>
<dbReference type="Gene3D" id="3.30.50.20">
    <property type="entry name" value="prophage-derive protein ybcO"/>
    <property type="match status" value="1"/>
</dbReference>